<sequence>MMKTIVNFIILCLVLDNVNKCISNNGDIRTERFFRHYFIVMAVLLGFDSAASILLNRIPYYHVIKLMTIALIGLPNSQGPYFIYNMYLSQLNIVFSKYLSYFNQLALNLRDSLTKRYNNSSAITTSIDRVLFTNIKKHSDYFKQMFFKQQDESVKSNLTVEDDSNKNFKEKTKTCCKSNEDSPNQLPSLGEKKCCKSKMVKTEEIKSKDE</sequence>
<dbReference type="Proteomes" id="UP000192501">
    <property type="component" value="Unassembled WGS sequence"/>
</dbReference>
<gene>
    <name evidence="3" type="ORF">A0H76_324</name>
</gene>
<feature type="transmembrane region" description="Helical" evidence="1">
    <location>
        <begin position="36"/>
        <end position="55"/>
    </location>
</feature>
<dbReference type="InterPro" id="IPR004345">
    <property type="entry name" value="TB2_DP1_HVA22"/>
</dbReference>
<proteinExistence type="predicted"/>
<accession>A0A1X0QIW8</accession>
<keyword evidence="1" id="KW-0812">Transmembrane</keyword>
<keyword evidence="1" id="KW-0472">Membrane</keyword>
<dbReference type="VEuPathDB" id="MicrosporidiaDB:A0H76_324"/>
<keyword evidence="2" id="KW-0732">Signal</keyword>
<evidence type="ECO:0000313" key="3">
    <source>
        <dbReference type="EMBL" id="ORD99711.1"/>
    </source>
</evidence>
<feature type="signal peptide" evidence="2">
    <location>
        <begin position="1"/>
        <end position="23"/>
    </location>
</feature>
<dbReference type="AlphaFoldDB" id="A0A1X0QIW8"/>
<feature type="chain" id="PRO_5012507190" evidence="2">
    <location>
        <begin position="24"/>
        <end position="210"/>
    </location>
</feature>
<dbReference type="VEuPathDB" id="MicrosporidiaDB:HERIO_1433"/>
<evidence type="ECO:0000256" key="1">
    <source>
        <dbReference type="SAM" id="Phobius"/>
    </source>
</evidence>
<comment type="caution">
    <text evidence="3">The sequence shown here is derived from an EMBL/GenBank/DDBJ whole genome shotgun (WGS) entry which is preliminary data.</text>
</comment>
<dbReference type="Pfam" id="PF03134">
    <property type="entry name" value="TB2_DP1_HVA22"/>
    <property type="match status" value="1"/>
</dbReference>
<reference evidence="3 4" key="1">
    <citation type="journal article" date="2017" name="Environ. Microbiol.">
        <title>Decay of the glycolytic pathway and adaptation to intranuclear parasitism within Enterocytozoonidae microsporidia.</title>
        <authorList>
            <person name="Wiredu Boakye D."/>
            <person name="Jaroenlak P."/>
            <person name="Prachumwat A."/>
            <person name="Williams T.A."/>
            <person name="Bateman K.S."/>
            <person name="Itsathitphaisarn O."/>
            <person name="Sritunyalucksana K."/>
            <person name="Paszkiewicz K.H."/>
            <person name="Moore K.A."/>
            <person name="Stentiford G.D."/>
            <person name="Williams B.A."/>
        </authorList>
    </citation>
    <scope>NUCLEOTIDE SEQUENCE [LARGE SCALE GENOMIC DNA]</scope>
    <source>
        <strain evidence="4">canceri</strain>
    </source>
</reference>
<organism evidence="3 4">
    <name type="scientific">Hepatospora eriocheir</name>
    <dbReference type="NCBI Taxonomy" id="1081669"/>
    <lineage>
        <taxon>Eukaryota</taxon>
        <taxon>Fungi</taxon>
        <taxon>Fungi incertae sedis</taxon>
        <taxon>Microsporidia</taxon>
        <taxon>Hepatosporidae</taxon>
        <taxon>Hepatospora</taxon>
    </lineage>
</organism>
<dbReference type="EMBL" id="LTAI01000127">
    <property type="protein sequence ID" value="ORD99711.1"/>
    <property type="molecule type" value="Genomic_DNA"/>
</dbReference>
<keyword evidence="1" id="KW-1133">Transmembrane helix</keyword>
<evidence type="ECO:0000313" key="4">
    <source>
        <dbReference type="Proteomes" id="UP000192501"/>
    </source>
</evidence>
<protein>
    <submittedName>
        <fullName evidence="3">Uncharacterized protein</fullName>
    </submittedName>
</protein>
<evidence type="ECO:0000256" key="2">
    <source>
        <dbReference type="SAM" id="SignalP"/>
    </source>
</evidence>
<name>A0A1X0QIW8_9MICR</name>